<comment type="catalytic activity">
    <reaction evidence="6">
        <text>alpha-D-ribose 1-phosphate = D-ribose 5-phosphate</text>
        <dbReference type="Rhea" id="RHEA:18793"/>
        <dbReference type="ChEBI" id="CHEBI:57720"/>
        <dbReference type="ChEBI" id="CHEBI:78346"/>
        <dbReference type="EC" id="5.4.2.7"/>
    </reaction>
</comment>
<feature type="binding site" evidence="6">
    <location>
        <position position="288"/>
    </location>
    <ligand>
        <name>Mn(2+)</name>
        <dbReference type="ChEBI" id="CHEBI:29035"/>
        <label>2</label>
    </ligand>
</feature>
<dbReference type="GO" id="GO:0009117">
    <property type="term" value="P:nucleotide metabolic process"/>
    <property type="evidence" value="ECO:0007669"/>
    <property type="project" value="UniProtKB-UniRule"/>
</dbReference>
<dbReference type="SUPFAM" id="SSF53649">
    <property type="entry name" value="Alkaline phosphatase-like"/>
    <property type="match status" value="1"/>
</dbReference>
<comment type="similarity">
    <text evidence="1 6">Belongs to the phosphopentomutase family.</text>
</comment>
<dbReference type="GO" id="GO:0030145">
    <property type="term" value="F:manganese ion binding"/>
    <property type="evidence" value="ECO:0007669"/>
    <property type="project" value="UniProtKB-UniRule"/>
</dbReference>
<dbReference type="InterPro" id="IPR010045">
    <property type="entry name" value="DeoB"/>
</dbReference>
<keyword evidence="2 6" id="KW-0963">Cytoplasm</keyword>
<dbReference type="HAMAP" id="MF_00740">
    <property type="entry name" value="Phosphopentomut"/>
    <property type="match status" value="1"/>
</dbReference>
<keyword evidence="4 6" id="KW-0464">Manganese</keyword>
<name>A0A934S8A3_9BACT</name>
<dbReference type="AlphaFoldDB" id="A0A934S8A3"/>
<dbReference type="EC" id="5.4.2.7" evidence="6 7"/>
<evidence type="ECO:0000256" key="3">
    <source>
        <dbReference type="ARBA" id="ARBA00022723"/>
    </source>
</evidence>
<comment type="function">
    <text evidence="6">Isomerase that catalyzes the conversion of deoxy-ribose 1-phosphate (dRib-1-P) and ribose 1-phosphate (Rib-1-P) to deoxy-ribose 5-phosphate (dRib-5-P) and ribose 5-phosphate (Rib-5-P), respectively.</text>
</comment>
<feature type="binding site" evidence="6">
    <location>
        <position position="324"/>
    </location>
    <ligand>
        <name>Mn(2+)</name>
        <dbReference type="ChEBI" id="CHEBI:29035"/>
        <label>1</label>
    </ligand>
</feature>
<evidence type="ECO:0000313" key="9">
    <source>
        <dbReference type="EMBL" id="MBK1883997.1"/>
    </source>
</evidence>
<sequence>MKRVLCIVLDSVGCGNAPDASSYGDAGADTLGHLYQRIPGFRLPALESLGLAELLHLERTVEILPNASFAKLTEKSAGKDTTTGHWELMGCALEQPFATYESFPAELVDELAARGGVEFLGNFAASGTEILEQLGAEHLASGKPILYTSADSVLQIAAHEEIFGLERLWDLCKTARSLLDEKGIRIGRVIARPFLGSGPGDFQRTGNRHDYSLMPGETVLNQLQRAGAQTIGVGKISDIFAGSGVSDSYPTKSNAEGMAAIEKLWSAKQTRDQLIFANLVDFDSLFGHRRNPAGYAQCLVEFDAWLSRFLPKISADDLVILTADHGNDPYAPGTDHTREQVPLLVLNADRPIHDGDFACVSRLIAQRLIPGAN</sequence>
<reference evidence="9" key="1">
    <citation type="submission" date="2021-01" db="EMBL/GenBank/DDBJ databases">
        <title>Modified the classification status of verrucomicrobia.</title>
        <authorList>
            <person name="Feng X."/>
        </authorList>
    </citation>
    <scope>NUCLEOTIDE SEQUENCE</scope>
    <source>
        <strain evidence="9">KCTC 22041</strain>
    </source>
</reference>
<feature type="binding site" evidence="6">
    <location>
        <position position="283"/>
    </location>
    <ligand>
        <name>Mn(2+)</name>
        <dbReference type="ChEBI" id="CHEBI:29035"/>
        <label>2</label>
    </ligand>
</feature>
<dbReference type="Proteomes" id="UP000603141">
    <property type="component" value="Unassembled WGS sequence"/>
</dbReference>
<comment type="catalytic activity">
    <reaction evidence="6">
        <text>2-deoxy-alpha-D-ribose 1-phosphate = 2-deoxy-D-ribose 5-phosphate</text>
        <dbReference type="Rhea" id="RHEA:27658"/>
        <dbReference type="ChEBI" id="CHEBI:57259"/>
        <dbReference type="ChEBI" id="CHEBI:62877"/>
        <dbReference type="EC" id="5.4.2.7"/>
    </reaction>
</comment>
<evidence type="ECO:0000256" key="6">
    <source>
        <dbReference type="HAMAP-Rule" id="MF_00740"/>
    </source>
</evidence>
<dbReference type="InterPro" id="IPR024052">
    <property type="entry name" value="Phosphopentomutase_DeoB_cap_sf"/>
</dbReference>
<comment type="caution">
    <text evidence="9">The sequence shown here is derived from an EMBL/GenBank/DDBJ whole genome shotgun (WGS) entry which is preliminary data.</text>
</comment>
<dbReference type="FunFam" id="3.30.70.1250:FF:000001">
    <property type="entry name" value="Phosphopentomutase"/>
    <property type="match status" value="1"/>
</dbReference>
<dbReference type="CDD" id="cd16009">
    <property type="entry name" value="PPM"/>
    <property type="match status" value="1"/>
</dbReference>
<evidence type="ECO:0000256" key="5">
    <source>
        <dbReference type="ARBA" id="ARBA00023235"/>
    </source>
</evidence>
<keyword evidence="3 6" id="KW-0479">Metal-binding</keyword>
<dbReference type="NCBIfam" id="NF003766">
    <property type="entry name" value="PRK05362.1"/>
    <property type="match status" value="1"/>
</dbReference>
<keyword evidence="10" id="KW-1185">Reference proteome</keyword>
<dbReference type="PIRSF" id="PIRSF001491">
    <property type="entry name" value="Ppentomutase"/>
    <property type="match status" value="1"/>
</dbReference>
<dbReference type="InterPro" id="IPR017850">
    <property type="entry name" value="Alkaline_phosphatase_core_sf"/>
</dbReference>
<comment type="subcellular location">
    <subcellularLocation>
        <location evidence="6">Cytoplasm</location>
    </subcellularLocation>
</comment>
<evidence type="ECO:0000259" key="8">
    <source>
        <dbReference type="Pfam" id="PF01676"/>
    </source>
</evidence>
<proteinExistence type="inferred from homology"/>
<dbReference type="RefSeq" id="WP_200272738.1">
    <property type="nucleotide sequence ID" value="NZ_JAENIJ010000032.1"/>
</dbReference>
<dbReference type="Gene3D" id="3.30.70.1250">
    <property type="entry name" value="Phosphopentomutase"/>
    <property type="match status" value="1"/>
</dbReference>
<dbReference type="GO" id="GO:0000287">
    <property type="term" value="F:magnesium ion binding"/>
    <property type="evidence" value="ECO:0007669"/>
    <property type="project" value="UniProtKB-UniRule"/>
</dbReference>
<comment type="pathway">
    <text evidence="6">Carbohydrate degradation; 2-deoxy-D-ribose 1-phosphate degradation; D-glyceraldehyde 3-phosphate and acetaldehyde from 2-deoxy-alpha-D-ribose 1-phosphate: step 1/2.</text>
</comment>
<feature type="binding site" evidence="6">
    <location>
        <position position="325"/>
    </location>
    <ligand>
        <name>Mn(2+)</name>
        <dbReference type="ChEBI" id="CHEBI:29035"/>
        <label>1</label>
    </ligand>
</feature>
<gene>
    <name evidence="6" type="primary">deoB</name>
    <name evidence="9" type="ORF">JIN85_16375</name>
</gene>
<keyword evidence="5 6" id="KW-0413">Isomerase</keyword>
<evidence type="ECO:0000256" key="7">
    <source>
        <dbReference type="NCBIfam" id="TIGR01696"/>
    </source>
</evidence>
<dbReference type="GO" id="GO:0006018">
    <property type="term" value="P:2-deoxyribose 1-phosphate catabolic process"/>
    <property type="evidence" value="ECO:0007669"/>
    <property type="project" value="UniProtKB-UniRule"/>
</dbReference>
<dbReference type="GO" id="GO:0008973">
    <property type="term" value="F:phosphopentomutase activity"/>
    <property type="evidence" value="ECO:0007669"/>
    <property type="project" value="UniProtKB-UniRule"/>
</dbReference>
<dbReference type="PANTHER" id="PTHR21110:SF0">
    <property type="entry name" value="PHOSPHOPENTOMUTASE"/>
    <property type="match status" value="1"/>
</dbReference>
<dbReference type="Gene3D" id="3.40.720.10">
    <property type="entry name" value="Alkaline Phosphatase, subunit A"/>
    <property type="match status" value="1"/>
</dbReference>
<dbReference type="SUPFAM" id="SSF143856">
    <property type="entry name" value="DeoB insert domain-like"/>
    <property type="match status" value="1"/>
</dbReference>
<accession>A0A934S8A3</accession>
<evidence type="ECO:0000256" key="2">
    <source>
        <dbReference type="ARBA" id="ARBA00022490"/>
    </source>
</evidence>
<dbReference type="NCBIfam" id="TIGR01696">
    <property type="entry name" value="deoB"/>
    <property type="match status" value="1"/>
</dbReference>
<evidence type="ECO:0000256" key="4">
    <source>
        <dbReference type="ARBA" id="ARBA00023211"/>
    </source>
</evidence>
<feature type="binding site" evidence="6">
    <location>
        <position position="336"/>
    </location>
    <ligand>
        <name>Mn(2+)</name>
        <dbReference type="ChEBI" id="CHEBI:29035"/>
        <label>2</label>
    </ligand>
</feature>
<feature type="domain" description="Metalloenzyme" evidence="8">
    <location>
        <begin position="2"/>
        <end position="349"/>
    </location>
</feature>
<feature type="binding site" evidence="6">
    <location>
        <position position="10"/>
    </location>
    <ligand>
        <name>Mn(2+)</name>
        <dbReference type="ChEBI" id="CHEBI:29035"/>
        <label>1</label>
    </ligand>
</feature>
<evidence type="ECO:0000313" key="10">
    <source>
        <dbReference type="Proteomes" id="UP000603141"/>
    </source>
</evidence>
<comment type="cofactor">
    <cofactor evidence="6">
        <name>Mn(2+)</name>
        <dbReference type="ChEBI" id="CHEBI:29035"/>
    </cofactor>
    <text evidence="6">Binds 2 manganese ions.</text>
</comment>
<dbReference type="Pfam" id="PF01676">
    <property type="entry name" value="Metalloenzyme"/>
    <property type="match status" value="1"/>
</dbReference>
<dbReference type="PANTHER" id="PTHR21110">
    <property type="entry name" value="PHOSPHOPENTOMUTASE"/>
    <property type="match status" value="1"/>
</dbReference>
<dbReference type="GO" id="GO:0043094">
    <property type="term" value="P:metabolic compound salvage"/>
    <property type="evidence" value="ECO:0007669"/>
    <property type="project" value="UniProtKB-UniRule"/>
</dbReference>
<dbReference type="InterPro" id="IPR006124">
    <property type="entry name" value="Metalloenzyme"/>
</dbReference>
<dbReference type="GO" id="GO:0005829">
    <property type="term" value="C:cytosol"/>
    <property type="evidence" value="ECO:0007669"/>
    <property type="project" value="TreeGrafter"/>
</dbReference>
<protein>
    <recommendedName>
        <fullName evidence="6 7">Phosphopentomutase</fullName>
        <ecNumber evidence="6 7">5.4.2.7</ecNumber>
    </recommendedName>
    <alternativeName>
        <fullName evidence="6">Phosphodeoxyribomutase</fullName>
    </alternativeName>
</protein>
<dbReference type="EMBL" id="JAENIJ010000032">
    <property type="protein sequence ID" value="MBK1883997.1"/>
    <property type="molecule type" value="Genomic_DNA"/>
</dbReference>
<organism evidence="9 10">
    <name type="scientific">Luteolibacter pohnpeiensis</name>
    <dbReference type="NCBI Taxonomy" id="454153"/>
    <lineage>
        <taxon>Bacteria</taxon>
        <taxon>Pseudomonadati</taxon>
        <taxon>Verrucomicrobiota</taxon>
        <taxon>Verrucomicrobiia</taxon>
        <taxon>Verrucomicrobiales</taxon>
        <taxon>Verrucomicrobiaceae</taxon>
        <taxon>Luteolibacter</taxon>
    </lineage>
</organism>
<evidence type="ECO:0000256" key="1">
    <source>
        <dbReference type="ARBA" id="ARBA00010373"/>
    </source>
</evidence>